<evidence type="ECO:0008006" key="3">
    <source>
        <dbReference type="Google" id="ProtNLM"/>
    </source>
</evidence>
<name>A0ABT6J9Y8_9GAMM</name>
<dbReference type="EMBL" id="JARXRM010000035">
    <property type="protein sequence ID" value="MDH5823564.1"/>
    <property type="molecule type" value="Genomic_DNA"/>
</dbReference>
<reference evidence="1 2" key="1">
    <citation type="submission" date="2023-04" db="EMBL/GenBank/DDBJ databases">
        <title>Luteimonas endophyticus RD2P54.</title>
        <authorList>
            <person name="Sun J.-Q."/>
        </authorList>
    </citation>
    <scope>NUCLEOTIDE SEQUENCE [LARGE SCALE GENOMIC DNA]</scope>
    <source>
        <strain evidence="1 2">RD2P54</strain>
    </source>
</reference>
<sequence length="260" mass="28528">MMQDRPRRRPAWLLALVVASAGLVVVYSLVDPWRQSPAPREVSSQAVESSELQAIAEPGPATQGSAGAARPRPAPRAFAISQVRLGDTLHEPRTQAEVDWLNRNAFPSRETLVAAGEVEPDPRNLDVSKGISPTQIIHAENIALTQPRFREQAMAYLNLAAVQGSIFALESLGSVYSNSNPVRSEAYFRAAALRGDWKASLRMRARLSPEQDYLSELLSHQIASRINQDRIDRGLPPLSPDVRPGLDDALLEVSEHGVLY</sequence>
<dbReference type="RefSeq" id="WP_280574782.1">
    <property type="nucleotide sequence ID" value="NZ_JARXRM010000035.1"/>
</dbReference>
<accession>A0ABT6J9Y8</accession>
<comment type="caution">
    <text evidence="1">The sequence shown here is derived from an EMBL/GenBank/DDBJ whole genome shotgun (WGS) entry which is preliminary data.</text>
</comment>
<proteinExistence type="predicted"/>
<organism evidence="1 2">
    <name type="scientific">Luteimonas endophytica</name>
    <dbReference type="NCBI Taxonomy" id="3042023"/>
    <lineage>
        <taxon>Bacteria</taxon>
        <taxon>Pseudomonadati</taxon>
        <taxon>Pseudomonadota</taxon>
        <taxon>Gammaproteobacteria</taxon>
        <taxon>Lysobacterales</taxon>
        <taxon>Lysobacteraceae</taxon>
        <taxon>Luteimonas</taxon>
    </lineage>
</organism>
<gene>
    <name evidence="1" type="ORF">QFW77_11260</name>
</gene>
<dbReference type="Proteomes" id="UP001156940">
    <property type="component" value="Unassembled WGS sequence"/>
</dbReference>
<keyword evidence="2" id="KW-1185">Reference proteome</keyword>
<protein>
    <recommendedName>
        <fullName evidence="3">Sel1 repeat family protein</fullName>
    </recommendedName>
</protein>
<evidence type="ECO:0000313" key="2">
    <source>
        <dbReference type="Proteomes" id="UP001156940"/>
    </source>
</evidence>
<evidence type="ECO:0000313" key="1">
    <source>
        <dbReference type="EMBL" id="MDH5823564.1"/>
    </source>
</evidence>